<sequence>MKHRWFIGVLGAAILIAVEARPAYAMHIMEGFLPPLWALVWFAVMIPFWVIGFRQLQRMVREKPEVRLLLGFAAAFTFVLSALKLPSVTGSSSHPTGTGLGAILFGPWVMSVLGSIVLLFQALLIAHGGLTTLGANAFSMAVVGPFVAWLIWRGLAGRAPFWLVVFLAAALADLSTYVVTSLQLALAFPDPAGGILAAFAKFGAIFAVTQIPLAISEGILTVLIMNMLQTNAAAELQALAIKGVRA</sequence>
<evidence type="ECO:0000256" key="12">
    <source>
        <dbReference type="ARBA" id="ARBA00060918"/>
    </source>
</evidence>
<evidence type="ECO:0000256" key="8">
    <source>
        <dbReference type="ARBA" id="ARBA00022989"/>
    </source>
</evidence>
<comment type="pathway">
    <text evidence="2 13">Cofactor biosynthesis; adenosylcobalamin biosynthesis.</text>
</comment>
<comment type="subunit">
    <text evidence="13">Forms an energy-coupling factor (ECF) transporter complex composed of an ATP-binding protein (A component, CbiO), a transmembrane protein (T component, CbiQ) and 2 possible substrate-capture proteins (S components, CbiM and CbiN) of unknown stoichimetry.</text>
</comment>
<evidence type="ECO:0000256" key="3">
    <source>
        <dbReference type="ARBA" id="ARBA00022426"/>
    </source>
</evidence>
<keyword evidence="15" id="KW-1185">Reference proteome</keyword>
<proteinExistence type="inferred from homology"/>
<name>B8G805_CHLAD</name>
<dbReference type="HOGENOM" id="CLU_052508_3_0_0"/>
<reference evidence="14" key="1">
    <citation type="submission" date="2008-12" db="EMBL/GenBank/DDBJ databases">
        <title>Complete sequence of Chloroflexus aggregans DSM 9485.</title>
        <authorList>
            <consortium name="US DOE Joint Genome Institute"/>
            <person name="Lucas S."/>
            <person name="Copeland A."/>
            <person name="Lapidus A."/>
            <person name="Glavina del Rio T."/>
            <person name="Dalin E."/>
            <person name="Tice H."/>
            <person name="Pitluck S."/>
            <person name="Foster B."/>
            <person name="Larimer F."/>
            <person name="Land M."/>
            <person name="Hauser L."/>
            <person name="Kyrpides N."/>
            <person name="Mikhailova N."/>
            <person name="Bryant D."/>
            <person name="Richardson P."/>
        </authorList>
    </citation>
    <scope>NUCLEOTIDE SEQUENCE</scope>
    <source>
        <strain evidence="14">DSM 9485</strain>
    </source>
</reference>
<keyword evidence="8 13" id="KW-1133">Transmembrane helix</keyword>
<accession>B8G805</accession>
<evidence type="ECO:0000256" key="2">
    <source>
        <dbReference type="ARBA" id="ARBA00004953"/>
    </source>
</evidence>
<dbReference type="eggNOG" id="COG0310">
    <property type="taxonomic scope" value="Bacteria"/>
</dbReference>
<keyword evidence="5 13" id="KW-1003">Cell membrane</keyword>
<dbReference type="NCBIfam" id="NF006184">
    <property type="entry name" value="PRK08319.1"/>
    <property type="match status" value="1"/>
</dbReference>
<dbReference type="InterPro" id="IPR018024">
    <property type="entry name" value="CbiM"/>
</dbReference>
<feature type="transmembrane region" description="Helical" evidence="13">
    <location>
        <begin position="133"/>
        <end position="155"/>
    </location>
</feature>
<protein>
    <recommendedName>
        <fullName evidence="13">Cobalt transport protein CbiM</fullName>
    </recommendedName>
    <alternativeName>
        <fullName evidence="13">Energy-coupling factor transporter probable substrate-capture protein CbiM</fullName>
        <shortName evidence="13">ECF transporter S component CbiM</shortName>
    </alternativeName>
</protein>
<dbReference type="GO" id="GO:0009236">
    <property type="term" value="P:cobalamin biosynthetic process"/>
    <property type="evidence" value="ECO:0007669"/>
    <property type="project" value="UniProtKB-UniRule"/>
</dbReference>
<evidence type="ECO:0000256" key="1">
    <source>
        <dbReference type="ARBA" id="ARBA00004429"/>
    </source>
</evidence>
<keyword evidence="7 13" id="KW-0812">Transmembrane</keyword>
<keyword evidence="6 13" id="KW-0169">Cobalamin biosynthesis</keyword>
<keyword evidence="11 13" id="KW-0170">Cobalt</keyword>
<evidence type="ECO:0000256" key="6">
    <source>
        <dbReference type="ARBA" id="ARBA00022573"/>
    </source>
</evidence>
<dbReference type="GO" id="GO:0043190">
    <property type="term" value="C:ATP-binding cassette (ABC) transporter complex"/>
    <property type="evidence" value="ECO:0007669"/>
    <property type="project" value="InterPro"/>
</dbReference>
<dbReference type="PANTHER" id="PTHR43627:SF1">
    <property type="entry name" value="COBALT TRANSPORT PROTEIN CBIM"/>
    <property type="match status" value="1"/>
</dbReference>
<keyword evidence="4 13" id="KW-0813">Transport</keyword>
<evidence type="ECO:0000256" key="9">
    <source>
        <dbReference type="ARBA" id="ARBA00023065"/>
    </source>
</evidence>
<comment type="similarity">
    <text evidence="12 13">Belongs to the CbiM family.</text>
</comment>
<dbReference type="PANTHER" id="PTHR43627">
    <property type="match status" value="1"/>
</dbReference>
<feature type="transmembrane region" description="Helical" evidence="13">
    <location>
        <begin position="36"/>
        <end position="56"/>
    </location>
</feature>
<keyword evidence="9 13" id="KW-0406">Ion transport</keyword>
<dbReference type="EMBL" id="CP001337">
    <property type="protein sequence ID" value="ACL24184.1"/>
    <property type="molecule type" value="Genomic_DNA"/>
</dbReference>
<evidence type="ECO:0000256" key="4">
    <source>
        <dbReference type="ARBA" id="ARBA00022448"/>
    </source>
</evidence>
<evidence type="ECO:0000313" key="14">
    <source>
        <dbReference type="EMBL" id="ACL24184.1"/>
    </source>
</evidence>
<dbReference type="InterPro" id="IPR002751">
    <property type="entry name" value="CbiM/NikMN"/>
</dbReference>
<dbReference type="Pfam" id="PF01891">
    <property type="entry name" value="CbiM"/>
    <property type="match status" value="1"/>
</dbReference>
<dbReference type="OrthoDB" id="9809846at2"/>
<dbReference type="UniPathway" id="UPA00148"/>
<evidence type="ECO:0000256" key="7">
    <source>
        <dbReference type="ARBA" id="ARBA00022692"/>
    </source>
</evidence>
<dbReference type="NCBIfam" id="TIGR00123">
    <property type="entry name" value="cbiM"/>
    <property type="match status" value="1"/>
</dbReference>
<organism evidence="14 15">
    <name type="scientific">Chloroflexus aggregans (strain MD-66 / DSM 9485)</name>
    <dbReference type="NCBI Taxonomy" id="326427"/>
    <lineage>
        <taxon>Bacteria</taxon>
        <taxon>Bacillati</taxon>
        <taxon>Chloroflexota</taxon>
        <taxon>Chloroflexia</taxon>
        <taxon>Chloroflexales</taxon>
        <taxon>Chloroflexineae</taxon>
        <taxon>Chloroflexaceae</taxon>
        <taxon>Chloroflexus</taxon>
    </lineage>
</organism>
<evidence type="ECO:0000256" key="13">
    <source>
        <dbReference type="HAMAP-Rule" id="MF_01462"/>
    </source>
</evidence>
<feature type="transmembrane region" description="Helical" evidence="13">
    <location>
        <begin position="105"/>
        <end position="126"/>
    </location>
</feature>
<dbReference type="STRING" id="326427.Cagg_1276"/>
<dbReference type="Proteomes" id="UP000002508">
    <property type="component" value="Chromosome"/>
</dbReference>
<evidence type="ECO:0000256" key="10">
    <source>
        <dbReference type="ARBA" id="ARBA00023136"/>
    </source>
</evidence>
<evidence type="ECO:0000256" key="11">
    <source>
        <dbReference type="ARBA" id="ARBA00023285"/>
    </source>
</evidence>
<dbReference type="GO" id="GO:0015087">
    <property type="term" value="F:cobalt ion transmembrane transporter activity"/>
    <property type="evidence" value="ECO:0007669"/>
    <property type="project" value="UniProtKB-UniRule"/>
</dbReference>
<feature type="transmembrane region" description="Helical" evidence="13">
    <location>
        <begin position="68"/>
        <end position="85"/>
    </location>
</feature>
<feature type="transmembrane region" description="Helical" evidence="13">
    <location>
        <begin position="161"/>
        <end position="180"/>
    </location>
</feature>
<dbReference type="AlphaFoldDB" id="B8G805"/>
<dbReference type="FunFam" id="1.10.1760.20:FF:000001">
    <property type="entry name" value="Cobalt transport protein CbiM"/>
    <property type="match status" value="1"/>
</dbReference>
<dbReference type="Gene3D" id="1.10.1760.20">
    <property type="match status" value="1"/>
</dbReference>
<comment type="function">
    <text evidence="13">Part of the energy-coupling factor (ECF) transporter complex CbiMNOQ involved in cobalt import.</text>
</comment>
<evidence type="ECO:0000313" key="15">
    <source>
        <dbReference type="Proteomes" id="UP000002508"/>
    </source>
</evidence>
<feature type="transmembrane region" description="Helical" evidence="13">
    <location>
        <begin position="192"/>
        <end position="215"/>
    </location>
</feature>
<gene>
    <name evidence="13" type="primary">cbiM</name>
    <name evidence="14" type="ordered locus">Cagg_1276</name>
</gene>
<keyword evidence="10 13" id="KW-0472">Membrane</keyword>
<dbReference type="KEGG" id="cag:Cagg_1276"/>
<keyword evidence="3 13" id="KW-0171">Cobalt transport</keyword>
<evidence type="ECO:0000256" key="5">
    <source>
        <dbReference type="ARBA" id="ARBA00022475"/>
    </source>
</evidence>
<dbReference type="HAMAP" id="MF_01462">
    <property type="entry name" value="CbiM"/>
    <property type="match status" value="1"/>
</dbReference>
<comment type="subcellular location">
    <subcellularLocation>
        <location evidence="1">Cell inner membrane</location>
        <topology evidence="1">Multi-pass membrane protein</topology>
    </subcellularLocation>
    <subcellularLocation>
        <location evidence="13">Cell membrane</location>
        <topology evidence="13">Multi-pass membrane protein</topology>
    </subcellularLocation>
</comment>
<dbReference type="RefSeq" id="WP_012616548.1">
    <property type="nucleotide sequence ID" value="NC_011831.1"/>
</dbReference>